<evidence type="ECO:0000313" key="2">
    <source>
        <dbReference type="Proteomes" id="UP001146336"/>
    </source>
</evidence>
<dbReference type="EMBL" id="JAOZFC020000001">
    <property type="protein sequence ID" value="MDF9298759.1"/>
    <property type="molecule type" value="Genomic_DNA"/>
</dbReference>
<protein>
    <submittedName>
        <fullName evidence="1">Uncharacterized protein</fullName>
    </submittedName>
</protein>
<reference evidence="1" key="1">
    <citation type="submission" date="2023-03" db="EMBL/GenBank/DDBJ databases">
        <title>Comparative genomics of Weissella fermenti BK2, and weissella type species.</title>
        <authorList>
            <person name="Lee J.K."/>
            <person name="Baek J.H."/>
            <person name="Kim J.M."/>
            <person name="Choi D.G."/>
            <person name="Jeon C.O."/>
        </authorList>
    </citation>
    <scope>NUCLEOTIDE SEQUENCE</scope>
    <source>
        <strain evidence="1">BK2</strain>
    </source>
</reference>
<accession>A0ABT6D1F0</accession>
<organism evidence="1 2">
    <name type="scientific">Weissella fermenti</name>
    <dbReference type="NCBI Taxonomy" id="2987699"/>
    <lineage>
        <taxon>Bacteria</taxon>
        <taxon>Bacillati</taxon>
        <taxon>Bacillota</taxon>
        <taxon>Bacilli</taxon>
        <taxon>Lactobacillales</taxon>
        <taxon>Lactobacillaceae</taxon>
        <taxon>Weissella</taxon>
    </lineage>
</organism>
<gene>
    <name evidence="1" type="ORF">OIT47_000215</name>
</gene>
<sequence length="83" mass="9047">MINNVYFEGENMFVQFNGVLVGHLARGFVRIADETGFIGTYTANNGAKLDSFPVGVEVLVTVGNYPHLLGGRNTFHSVDVTIK</sequence>
<dbReference type="RefSeq" id="WP_264339839.1">
    <property type="nucleotide sequence ID" value="NZ_JAOZFC020000001.1"/>
</dbReference>
<comment type="caution">
    <text evidence="1">The sequence shown here is derived from an EMBL/GenBank/DDBJ whole genome shotgun (WGS) entry which is preliminary data.</text>
</comment>
<evidence type="ECO:0000313" key="1">
    <source>
        <dbReference type="EMBL" id="MDF9298759.1"/>
    </source>
</evidence>
<keyword evidence="2" id="KW-1185">Reference proteome</keyword>
<name>A0ABT6D1F0_9LACO</name>
<dbReference type="Proteomes" id="UP001146336">
    <property type="component" value="Unassembled WGS sequence"/>
</dbReference>
<proteinExistence type="predicted"/>